<dbReference type="Proteomes" id="UP000825009">
    <property type="component" value="Chromosome"/>
</dbReference>
<evidence type="ECO:0000256" key="3">
    <source>
        <dbReference type="ARBA" id="ARBA00022448"/>
    </source>
</evidence>
<reference evidence="10 11" key="1">
    <citation type="submission" date="2021-07" db="EMBL/GenBank/DDBJ databases">
        <title>A novel Jannaschia species isolated from marine dinoflagellate Ceratoperidinium margalefii.</title>
        <authorList>
            <person name="Jiang Y."/>
            <person name="Li Z."/>
        </authorList>
    </citation>
    <scope>NUCLEOTIDE SEQUENCE [LARGE SCALE GENOMIC DNA]</scope>
    <source>
        <strain evidence="10 11">J12C1-MA-4</strain>
    </source>
</reference>
<dbReference type="GO" id="GO:0043190">
    <property type="term" value="C:ATP-binding cassette (ABC) transporter complex"/>
    <property type="evidence" value="ECO:0007669"/>
    <property type="project" value="InterPro"/>
</dbReference>
<dbReference type="InterPro" id="IPR010065">
    <property type="entry name" value="AA_ABC_transptr_permease_3TM"/>
</dbReference>
<organism evidence="10 11">
    <name type="scientific">Gymnodinialimonas ceratoperidinii</name>
    <dbReference type="NCBI Taxonomy" id="2856823"/>
    <lineage>
        <taxon>Bacteria</taxon>
        <taxon>Pseudomonadati</taxon>
        <taxon>Pseudomonadota</taxon>
        <taxon>Alphaproteobacteria</taxon>
        <taxon>Rhodobacterales</taxon>
        <taxon>Paracoccaceae</taxon>
        <taxon>Gymnodinialimonas</taxon>
    </lineage>
</organism>
<feature type="transmembrane region" description="Helical" evidence="8">
    <location>
        <begin position="44"/>
        <end position="69"/>
    </location>
</feature>
<dbReference type="Pfam" id="PF00528">
    <property type="entry name" value="BPD_transp_1"/>
    <property type="match status" value="1"/>
</dbReference>
<evidence type="ECO:0000256" key="6">
    <source>
        <dbReference type="ARBA" id="ARBA00022989"/>
    </source>
</evidence>
<comment type="subcellular location">
    <subcellularLocation>
        <location evidence="1">Cell inner membrane</location>
        <topology evidence="1">Multi-pass membrane protein</topology>
    </subcellularLocation>
    <subcellularLocation>
        <location evidence="8">Cell membrane</location>
        <topology evidence="8">Multi-pass membrane protein</topology>
    </subcellularLocation>
</comment>
<keyword evidence="3 8" id="KW-0813">Transport</keyword>
<feature type="transmembrane region" description="Helical" evidence="8">
    <location>
        <begin position="170"/>
        <end position="187"/>
    </location>
</feature>
<dbReference type="AlphaFoldDB" id="A0A8F6YB19"/>
<name>A0A8F6YB19_9RHOB</name>
<dbReference type="InterPro" id="IPR000515">
    <property type="entry name" value="MetI-like"/>
</dbReference>
<keyword evidence="5 8" id="KW-0812">Transmembrane</keyword>
<evidence type="ECO:0000313" key="11">
    <source>
        <dbReference type="Proteomes" id="UP000825009"/>
    </source>
</evidence>
<comment type="similarity">
    <text evidence="2">Belongs to the binding-protein-dependent transport system permease family. HisMQ subfamily.</text>
</comment>
<evidence type="ECO:0000256" key="5">
    <source>
        <dbReference type="ARBA" id="ARBA00022692"/>
    </source>
</evidence>
<feature type="transmembrane region" description="Helical" evidence="8">
    <location>
        <begin position="121"/>
        <end position="141"/>
    </location>
</feature>
<evidence type="ECO:0000256" key="1">
    <source>
        <dbReference type="ARBA" id="ARBA00004429"/>
    </source>
</evidence>
<feature type="transmembrane region" description="Helical" evidence="8">
    <location>
        <begin position="274"/>
        <end position="298"/>
    </location>
</feature>
<sequence>MSELHSETALDSAYVRTEMLPEQAPPITAAGPVRWVRDNLFSSIANAIMTILSLYVIYVVLAAILPWVVYGIWDAGSLSECREIREARYGPLDGHGGGVACWAVLVDRWDQLMFGFYPPELYWRPILAFLLFLGGIAPVLYDKLPRKMLILTAAMPFICFWLLWGGSIWAPVLVAAGFGIGWAIIKFGTRFVGAMTATILAFIVPILFWVLLVGPLIDAFHSVAPIGIESVQSREFGGFLLAFVIGASGIILSMPLGIVLALGRQSDLFIINKFSVIFIEVIRGVPLIVWLFTAQLLLGYFLPPGSNFDLMVRVIIMVTLFSSAYIAEVIRGGLAALPRGQYEGADSLGLNYWQSMQLIILPQALKISIPGIVSSFIGLFKDTTLVVFIGLFDPIGFSNAIRADTDWNGIYWELFIFIGLCFFICCFSMSRYSQYLERKLATGHR</sequence>
<evidence type="ECO:0000256" key="8">
    <source>
        <dbReference type="RuleBase" id="RU363032"/>
    </source>
</evidence>
<feature type="transmembrane region" description="Helical" evidence="8">
    <location>
        <begin position="237"/>
        <end position="262"/>
    </location>
</feature>
<keyword evidence="4" id="KW-1003">Cell membrane</keyword>
<dbReference type="GO" id="GO:0006865">
    <property type="term" value="P:amino acid transport"/>
    <property type="evidence" value="ECO:0007669"/>
    <property type="project" value="TreeGrafter"/>
</dbReference>
<evidence type="ECO:0000256" key="7">
    <source>
        <dbReference type="ARBA" id="ARBA00023136"/>
    </source>
</evidence>
<protein>
    <submittedName>
        <fullName evidence="10">Amino acid ABC transporter permease</fullName>
    </submittedName>
</protein>
<proteinExistence type="inferred from homology"/>
<dbReference type="NCBIfam" id="TIGR01726">
    <property type="entry name" value="HEQRo_perm_3TM"/>
    <property type="match status" value="1"/>
</dbReference>
<dbReference type="GO" id="GO:0022857">
    <property type="term" value="F:transmembrane transporter activity"/>
    <property type="evidence" value="ECO:0007669"/>
    <property type="project" value="InterPro"/>
</dbReference>
<dbReference type="PANTHER" id="PTHR30614:SF41">
    <property type="entry name" value="INNER MEMBRANE AMINO-ACID ABC TRANSPORTER PERMEASE PROTEIN YHDY"/>
    <property type="match status" value="1"/>
</dbReference>
<feature type="transmembrane region" description="Helical" evidence="8">
    <location>
        <begin position="367"/>
        <end position="390"/>
    </location>
</feature>
<accession>A0A8F6YB19</accession>
<keyword evidence="7 8" id="KW-0472">Membrane</keyword>
<feature type="transmembrane region" description="Helical" evidence="8">
    <location>
        <begin position="310"/>
        <end position="330"/>
    </location>
</feature>
<dbReference type="InterPro" id="IPR043429">
    <property type="entry name" value="ArtM/GltK/GlnP/TcyL/YhdX-like"/>
</dbReference>
<dbReference type="RefSeq" id="WP_219002400.1">
    <property type="nucleotide sequence ID" value="NZ_CP079194.1"/>
</dbReference>
<feature type="transmembrane region" description="Helical" evidence="8">
    <location>
        <begin position="199"/>
        <end position="217"/>
    </location>
</feature>
<evidence type="ECO:0000256" key="4">
    <source>
        <dbReference type="ARBA" id="ARBA00022475"/>
    </source>
</evidence>
<dbReference type="PROSITE" id="PS50928">
    <property type="entry name" value="ABC_TM1"/>
    <property type="match status" value="1"/>
</dbReference>
<dbReference type="EMBL" id="CP079194">
    <property type="protein sequence ID" value="QXT39621.1"/>
    <property type="molecule type" value="Genomic_DNA"/>
</dbReference>
<dbReference type="KEGG" id="gce:KYE46_17150"/>
<evidence type="ECO:0000259" key="9">
    <source>
        <dbReference type="PROSITE" id="PS50928"/>
    </source>
</evidence>
<gene>
    <name evidence="10" type="ORF">KYE46_17150</name>
</gene>
<dbReference type="PANTHER" id="PTHR30614">
    <property type="entry name" value="MEMBRANE COMPONENT OF AMINO ACID ABC TRANSPORTER"/>
    <property type="match status" value="1"/>
</dbReference>
<dbReference type="CDD" id="cd06261">
    <property type="entry name" value="TM_PBP2"/>
    <property type="match status" value="1"/>
</dbReference>
<keyword evidence="6 8" id="KW-1133">Transmembrane helix</keyword>
<feature type="domain" description="ABC transmembrane type-1" evidence="9">
    <location>
        <begin position="239"/>
        <end position="433"/>
    </location>
</feature>
<evidence type="ECO:0000313" key="10">
    <source>
        <dbReference type="EMBL" id="QXT39621.1"/>
    </source>
</evidence>
<keyword evidence="11" id="KW-1185">Reference proteome</keyword>
<evidence type="ECO:0000256" key="2">
    <source>
        <dbReference type="ARBA" id="ARBA00010072"/>
    </source>
</evidence>
<feature type="transmembrane region" description="Helical" evidence="8">
    <location>
        <begin position="410"/>
        <end position="429"/>
    </location>
</feature>